<dbReference type="Pfam" id="PF00512">
    <property type="entry name" value="HisKA"/>
    <property type="match status" value="1"/>
</dbReference>
<dbReference type="GO" id="GO:0005886">
    <property type="term" value="C:plasma membrane"/>
    <property type="evidence" value="ECO:0007669"/>
    <property type="project" value="TreeGrafter"/>
</dbReference>
<dbReference type="GO" id="GO:0000155">
    <property type="term" value="F:phosphorelay sensor kinase activity"/>
    <property type="evidence" value="ECO:0007669"/>
    <property type="project" value="InterPro"/>
</dbReference>
<evidence type="ECO:0000259" key="7">
    <source>
        <dbReference type="PROSITE" id="PS50109"/>
    </source>
</evidence>
<evidence type="ECO:0000256" key="1">
    <source>
        <dbReference type="ARBA" id="ARBA00000085"/>
    </source>
</evidence>
<keyword evidence="3" id="KW-0597">Phosphoprotein</keyword>
<dbReference type="Gene3D" id="3.30.450.20">
    <property type="entry name" value="PAS domain"/>
    <property type="match status" value="2"/>
</dbReference>
<evidence type="ECO:0000256" key="3">
    <source>
        <dbReference type="ARBA" id="ARBA00022553"/>
    </source>
</evidence>
<dbReference type="PROSITE" id="PS50109">
    <property type="entry name" value="HIS_KIN"/>
    <property type="match status" value="1"/>
</dbReference>
<dbReference type="InterPro" id="IPR054327">
    <property type="entry name" value="His-kinase-like_sensor"/>
</dbReference>
<dbReference type="PRINTS" id="PR00344">
    <property type="entry name" value="BCTRLSENSOR"/>
</dbReference>
<gene>
    <name evidence="8" type="ORF">GTP45_07535</name>
</gene>
<dbReference type="InterPro" id="IPR004358">
    <property type="entry name" value="Sig_transdc_His_kin-like_C"/>
</dbReference>
<feature type="transmembrane region" description="Helical" evidence="6">
    <location>
        <begin position="283"/>
        <end position="305"/>
    </location>
</feature>
<reference evidence="8 9" key="1">
    <citation type="submission" date="2019-12" db="EMBL/GenBank/DDBJ databases">
        <title>Novel species isolated from a subtropical stream in China.</title>
        <authorList>
            <person name="Lu H."/>
        </authorList>
    </citation>
    <scope>NUCLEOTIDE SEQUENCE [LARGE SCALE GENOMIC DNA]</scope>
    <source>
        <strain evidence="8 9">FT55W</strain>
    </source>
</reference>
<dbReference type="CDD" id="cd12914">
    <property type="entry name" value="PDC1_DGC_like"/>
    <property type="match status" value="1"/>
</dbReference>
<dbReference type="Pfam" id="PF22588">
    <property type="entry name" value="dCache_1_like"/>
    <property type="match status" value="1"/>
</dbReference>
<feature type="domain" description="Histidine kinase" evidence="7">
    <location>
        <begin position="329"/>
        <end position="545"/>
    </location>
</feature>
<evidence type="ECO:0000256" key="4">
    <source>
        <dbReference type="ARBA" id="ARBA00022679"/>
    </source>
</evidence>
<dbReference type="InterPro" id="IPR036097">
    <property type="entry name" value="HisK_dim/P_sf"/>
</dbReference>
<keyword evidence="5 8" id="KW-0418">Kinase</keyword>
<dbReference type="AlphaFoldDB" id="A0A7X4GNJ4"/>
<dbReference type="Gene3D" id="1.10.287.130">
    <property type="match status" value="1"/>
</dbReference>
<dbReference type="EC" id="2.7.13.3" evidence="2"/>
<organism evidence="8 9">
    <name type="scientific">Duganella rivi</name>
    <dbReference type="NCBI Taxonomy" id="2666083"/>
    <lineage>
        <taxon>Bacteria</taxon>
        <taxon>Pseudomonadati</taxon>
        <taxon>Pseudomonadota</taxon>
        <taxon>Betaproteobacteria</taxon>
        <taxon>Burkholderiales</taxon>
        <taxon>Oxalobacteraceae</taxon>
        <taxon>Telluria group</taxon>
        <taxon>Duganella</taxon>
    </lineage>
</organism>
<dbReference type="SMART" id="SM00387">
    <property type="entry name" value="HATPase_c"/>
    <property type="match status" value="1"/>
</dbReference>
<comment type="catalytic activity">
    <reaction evidence="1">
        <text>ATP + protein L-histidine = ADP + protein N-phospho-L-histidine.</text>
        <dbReference type="EC" id="2.7.13.3"/>
    </reaction>
</comment>
<keyword evidence="9" id="KW-1185">Reference proteome</keyword>
<comment type="caution">
    <text evidence="8">The sequence shown here is derived from an EMBL/GenBank/DDBJ whole genome shotgun (WGS) entry which is preliminary data.</text>
</comment>
<dbReference type="SUPFAM" id="SSF55874">
    <property type="entry name" value="ATPase domain of HSP90 chaperone/DNA topoisomerase II/histidine kinase"/>
    <property type="match status" value="1"/>
</dbReference>
<dbReference type="Proteomes" id="UP000450012">
    <property type="component" value="Unassembled WGS sequence"/>
</dbReference>
<dbReference type="SMART" id="SM00388">
    <property type="entry name" value="HisKA"/>
    <property type="match status" value="1"/>
</dbReference>
<dbReference type="RefSeq" id="WP_161013230.1">
    <property type="nucleotide sequence ID" value="NZ_WWCK01000002.1"/>
</dbReference>
<dbReference type="EMBL" id="WWCK01000002">
    <property type="protein sequence ID" value="MYM66678.1"/>
    <property type="molecule type" value="Genomic_DNA"/>
</dbReference>
<accession>A0A7X4GNJ4</accession>
<evidence type="ECO:0000256" key="6">
    <source>
        <dbReference type="SAM" id="Phobius"/>
    </source>
</evidence>
<dbReference type="InterPro" id="IPR003594">
    <property type="entry name" value="HATPase_dom"/>
</dbReference>
<proteinExistence type="predicted"/>
<dbReference type="CDD" id="cd12915">
    <property type="entry name" value="PDC2_DGC_like"/>
    <property type="match status" value="1"/>
</dbReference>
<feature type="transmembrane region" description="Helical" evidence="6">
    <location>
        <begin position="251"/>
        <end position="268"/>
    </location>
</feature>
<dbReference type="InterPro" id="IPR036890">
    <property type="entry name" value="HATPase_C_sf"/>
</dbReference>
<feature type="transmembrane region" description="Helical" evidence="6">
    <location>
        <begin position="12"/>
        <end position="32"/>
    </location>
</feature>
<evidence type="ECO:0000256" key="2">
    <source>
        <dbReference type="ARBA" id="ARBA00012438"/>
    </source>
</evidence>
<name>A0A7X4GNJ4_9BURK</name>
<evidence type="ECO:0000313" key="8">
    <source>
        <dbReference type="EMBL" id="MYM66678.1"/>
    </source>
</evidence>
<keyword evidence="6" id="KW-0472">Membrane</keyword>
<keyword evidence="6" id="KW-1133">Transmembrane helix</keyword>
<keyword evidence="6" id="KW-0812">Transmembrane</keyword>
<dbReference type="InterPro" id="IPR003661">
    <property type="entry name" value="HisK_dim/P_dom"/>
</dbReference>
<evidence type="ECO:0000256" key="5">
    <source>
        <dbReference type="ARBA" id="ARBA00022777"/>
    </source>
</evidence>
<dbReference type="InterPro" id="IPR005467">
    <property type="entry name" value="His_kinase_dom"/>
</dbReference>
<dbReference type="PANTHER" id="PTHR43047">
    <property type="entry name" value="TWO-COMPONENT HISTIDINE PROTEIN KINASE"/>
    <property type="match status" value="1"/>
</dbReference>
<dbReference type="GO" id="GO:0009927">
    <property type="term" value="F:histidine phosphotransfer kinase activity"/>
    <property type="evidence" value="ECO:0007669"/>
    <property type="project" value="TreeGrafter"/>
</dbReference>
<dbReference type="Pfam" id="PF02518">
    <property type="entry name" value="HATPase_c"/>
    <property type="match status" value="1"/>
</dbReference>
<keyword evidence="4" id="KW-0808">Transferase</keyword>
<dbReference type="Gene3D" id="3.30.565.10">
    <property type="entry name" value="Histidine kinase-like ATPase, C-terminal domain"/>
    <property type="match status" value="1"/>
</dbReference>
<sequence length="561" mass="60801">MWQSVQRYCDTRWTLAVFTVLLLAGTWGLTLWQLDNDERQVRAAAERESRDLVRLFSEHAARTVLAADQAALFLRQRYAAEGRRLNVSEELKSSLGAGRLYNLFTIVDAQGNVVLSSQPFVPTNLSDRPHIRIHSAHSPDLLYVSAPVLGRVSRKWSLQVSRRITMADGSFGGVVVVSLDPLYFTHLYGEVDVGHFGSVALIGADGVVRARRVGQQDSLGQNIKSSAVFGAMLRGAGGGVYDGPIDGRKRFYAYAPLTGLPLYALVGLDRQERMASFVEHQRLSLALAALVTAVVLAFSAALSALTRRLIVSREAACAANVAKSRFLSNMSHELRTPLNGVLGYSELLQAELGASKTGDFASRIHACGMRLLGLVEAVLELSGLESGHAALDLRQEQLGELVQRALSAHRTMAESKGLALKLEFGHNLPRHYVCDRAKLLRVLDILLRNAVEAASAGSVRLLVRSAPNQLMFRVCDTGPGIPAAVRQRLFEQFTVADDSASRGRDGAGLGLAIAHRLTQLMGGTILLESSNNDGTVFVVTLPYLRLQHAAGAITMSEEASS</sequence>
<evidence type="ECO:0000313" key="9">
    <source>
        <dbReference type="Proteomes" id="UP000450012"/>
    </source>
</evidence>
<dbReference type="PANTHER" id="PTHR43047:SF66">
    <property type="entry name" value="HISKA"/>
    <property type="match status" value="1"/>
</dbReference>
<dbReference type="CDD" id="cd00082">
    <property type="entry name" value="HisKA"/>
    <property type="match status" value="1"/>
</dbReference>
<dbReference type="SUPFAM" id="SSF47384">
    <property type="entry name" value="Homodimeric domain of signal transducing histidine kinase"/>
    <property type="match status" value="1"/>
</dbReference>
<protein>
    <recommendedName>
        <fullName evidence="2">histidine kinase</fullName>
        <ecNumber evidence="2">2.7.13.3</ecNumber>
    </recommendedName>
</protein>